<sequence>MYSSSDFEKYNFSTRQRVNPKGISINSFCLIQGVLYRNFNTWFVKTRKRIVPVQIEGFLFLISL</sequence>
<evidence type="ECO:0000313" key="1">
    <source>
        <dbReference type="EMBL" id="EYA13227.1"/>
    </source>
</evidence>
<dbReference type="AlphaFoldDB" id="A0AAN4MWS9"/>
<dbReference type="Proteomes" id="UP000022433">
    <property type="component" value="Unassembled WGS sequence"/>
</dbReference>
<proteinExistence type="predicted"/>
<organism evidence="1 2">
    <name type="scientific">Bacteroides fragilis str. 1007-1-F #10</name>
    <dbReference type="NCBI Taxonomy" id="1339295"/>
    <lineage>
        <taxon>Bacteria</taxon>
        <taxon>Pseudomonadati</taxon>
        <taxon>Bacteroidota</taxon>
        <taxon>Bacteroidia</taxon>
        <taxon>Bacteroidales</taxon>
        <taxon>Bacteroidaceae</taxon>
        <taxon>Bacteroides</taxon>
    </lineage>
</organism>
<accession>A0AAN4MWS9</accession>
<protein>
    <submittedName>
        <fullName evidence="1">Uncharacterized protein</fullName>
    </submittedName>
</protein>
<gene>
    <name evidence="1" type="ORF">M104_3886</name>
</gene>
<evidence type="ECO:0000313" key="2">
    <source>
        <dbReference type="Proteomes" id="UP000022433"/>
    </source>
</evidence>
<dbReference type="EMBL" id="JGEA01000032">
    <property type="protein sequence ID" value="EYA13227.1"/>
    <property type="molecule type" value="Genomic_DNA"/>
</dbReference>
<name>A0AAN4MWS9_BACFG</name>
<reference evidence="1 2" key="1">
    <citation type="submission" date="2014-02" db="EMBL/GenBank/DDBJ databases">
        <authorList>
            <person name="Sears C."/>
            <person name="Carroll K."/>
            <person name="Sack B.R."/>
            <person name="Qadri F."/>
            <person name="Myers L.L."/>
            <person name="Chung G.-T."/>
            <person name="Escheverria P."/>
            <person name="Fraser C.M."/>
            <person name="Sadzewicz L."/>
            <person name="Shefchek K.A."/>
            <person name="Tallon L."/>
            <person name="Das S.P."/>
            <person name="Daugherty S."/>
            <person name="Mongodin E.F."/>
        </authorList>
    </citation>
    <scope>NUCLEOTIDE SEQUENCE [LARGE SCALE GENOMIC DNA]</scope>
    <source>
        <strain evidence="1 2">1007-1-F #10</strain>
    </source>
</reference>
<comment type="caution">
    <text evidence="1">The sequence shown here is derived from an EMBL/GenBank/DDBJ whole genome shotgun (WGS) entry which is preliminary data.</text>
</comment>